<organism evidence="1 2">
    <name type="scientific">Channa argus</name>
    <name type="common">Northern snakehead</name>
    <name type="synonym">Ophicephalus argus</name>
    <dbReference type="NCBI Taxonomy" id="215402"/>
    <lineage>
        <taxon>Eukaryota</taxon>
        <taxon>Metazoa</taxon>
        <taxon>Chordata</taxon>
        <taxon>Craniata</taxon>
        <taxon>Vertebrata</taxon>
        <taxon>Euteleostomi</taxon>
        <taxon>Actinopterygii</taxon>
        <taxon>Neopterygii</taxon>
        <taxon>Teleostei</taxon>
        <taxon>Neoteleostei</taxon>
        <taxon>Acanthomorphata</taxon>
        <taxon>Anabantaria</taxon>
        <taxon>Anabantiformes</taxon>
        <taxon>Channoidei</taxon>
        <taxon>Channidae</taxon>
        <taxon>Channa</taxon>
    </lineage>
</organism>
<evidence type="ECO:0000313" key="2">
    <source>
        <dbReference type="Proteomes" id="UP000503349"/>
    </source>
</evidence>
<reference evidence="1 2" key="1">
    <citation type="submission" date="2019-02" db="EMBL/GenBank/DDBJ databases">
        <title>Opniocepnalus argus genome.</title>
        <authorList>
            <person name="Zhou C."/>
            <person name="Xiao S."/>
        </authorList>
    </citation>
    <scope>NUCLEOTIDE SEQUENCE [LARGE SCALE GENOMIC DNA]</scope>
    <source>
        <strain evidence="1">OARG1902GOOAL</strain>
        <tissue evidence="1">Muscle</tissue>
    </source>
</reference>
<dbReference type="Proteomes" id="UP000503349">
    <property type="component" value="Chromosome 13"/>
</dbReference>
<gene>
    <name evidence="1" type="ORF">EXN66_Car014071</name>
</gene>
<accession>A0A6G1Q6X4</accession>
<proteinExistence type="predicted"/>
<name>A0A6G1Q6X4_CHAAH</name>
<keyword evidence="2" id="KW-1185">Reference proteome</keyword>
<protein>
    <submittedName>
        <fullName evidence="1">Uncharacterized protein</fullName>
    </submittedName>
</protein>
<sequence length="77" mass="8691">MINMASDEIYTDFTRLRYFSNGGRLTHPVNPVRQNGSSCVAARMRCFQRFFDGYLSSATPPAGPWMLATSLVFGFFL</sequence>
<dbReference type="EMBL" id="CM015724">
    <property type="protein sequence ID" value="KAF3698390.1"/>
    <property type="molecule type" value="Genomic_DNA"/>
</dbReference>
<reference evidence="2" key="2">
    <citation type="submission" date="2019-02" db="EMBL/GenBank/DDBJ databases">
        <title>Opniocepnalus argus Var Kimnra genome.</title>
        <authorList>
            <person name="Zhou C."/>
            <person name="Xiao S."/>
        </authorList>
    </citation>
    <scope>NUCLEOTIDE SEQUENCE [LARGE SCALE GENOMIC DNA]</scope>
</reference>
<evidence type="ECO:0000313" key="1">
    <source>
        <dbReference type="EMBL" id="KAF3698390.1"/>
    </source>
</evidence>
<dbReference type="AlphaFoldDB" id="A0A6G1Q6X4"/>